<reference evidence="4" key="1">
    <citation type="submission" date="2017-01" db="EMBL/GenBank/DDBJ databases">
        <authorList>
            <person name="Varghese N."/>
            <person name="Submissions S."/>
        </authorList>
    </citation>
    <scope>NUCLEOTIDE SEQUENCE [LARGE SCALE GENOMIC DNA]</scope>
    <source>
        <strain evidence="4">CGMCC 1.7737</strain>
    </source>
</reference>
<dbReference type="EMBL" id="FTNO01000006">
    <property type="protein sequence ID" value="SIR87953.1"/>
    <property type="molecule type" value="Genomic_DNA"/>
</dbReference>
<gene>
    <name evidence="3" type="ORF">SAMN05421858_4287</name>
</gene>
<dbReference type="CDD" id="cd00090">
    <property type="entry name" value="HTH_ARSR"/>
    <property type="match status" value="1"/>
</dbReference>
<evidence type="ECO:0000313" key="4">
    <source>
        <dbReference type="Proteomes" id="UP000186914"/>
    </source>
</evidence>
<feature type="domain" description="HVO-A0261-like N-terminal" evidence="2">
    <location>
        <begin position="84"/>
        <end position="161"/>
    </location>
</feature>
<evidence type="ECO:0000313" key="3">
    <source>
        <dbReference type="EMBL" id="SIR87953.1"/>
    </source>
</evidence>
<dbReference type="InterPro" id="IPR013561">
    <property type="entry name" value="FilR1_middle_dom"/>
</dbReference>
<keyword evidence="4" id="KW-1185">Reference proteome</keyword>
<dbReference type="InterPro" id="IPR057527">
    <property type="entry name" value="HVO_A0261-like_N"/>
</dbReference>
<dbReference type="SUPFAM" id="SSF46785">
    <property type="entry name" value="Winged helix' DNA-binding domain"/>
    <property type="match status" value="2"/>
</dbReference>
<sequence>MINETVDSARLATLRTLDAISNPVTQSEIIRNADITRQAASNHLAVLQNHGFIRSQKARIKLTAGGIALLDVLESCLQILSIKELAFLTRSDHPVAILREFKGEPYRIAELHAAMGGTPSQSTIRRILGDLQNYGWIEESNREKQITALGRQVLEAYNELSLSVQQLIEKAPWLQRLPLEDATFPIQELSDAKLVVSDPARPASVLSAALTLYDWDTSQFRGLCSIYNPVLFHTYRAAYRLFDYSIDSEMIFDWPTFAKITKATETRYILDSLDFSDYEVYALDYPHTLGIGIYDNRRVAVGAYNESGDGNHIAMIVSSNDKLVEWGIDLYESYRADATPATETDIGRL</sequence>
<feature type="domain" description="Methanogenesis regulatory protein FilR1 middle" evidence="1">
    <location>
        <begin position="217"/>
        <end position="337"/>
    </location>
</feature>
<dbReference type="Proteomes" id="UP000186914">
    <property type="component" value="Unassembled WGS sequence"/>
</dbReference>
<accession>A0A1N7EIH7</accession>
<dbReference type="Pfam" id="PF08350">
    <property type="entry name" value="FilR1_middle"/>
    <property type="match status" value="1"/>
</dbReference>
<evidence type="ECO:0000259" key="1">
    <source>
        <dbReference type="Pfam" id="PF08350"/>
    </source>
</evidence>
<protein>
    <submittedName>
        <fullName evidence="3">Predicted transcriptional regulator, contains HTH domain</fullName>
    </submittedName>
</protein>
<dbReference type="Gene3D" id="1.10.10.10">
    <property type="entry name" value="Winged helix-like DNA-binding domain superfamily/Winged helix DNA-binding domain"/>
    <property type="match status" value="1"/>
</dbReference>
<dbReference type="Pfam" id="PF25213">
    <property type="entry name" value="HVO_A0261_N"/>
    <property type="match status" value="1"/>
</dbReference>
<dbReference type="InterPro" id="IPR011991">
    <property type="entry name" value="ArsR-like_HTH"/>
</dbReference>
<dbReference type="InterPro" id="IPR036390">
    <property type="entry name" value="WH_DNA-bd_sf"/>
</dbReference>
<evidence type="ECO:0000259" key="2">
    <source>
        <dbReference type="Pfam" id="PF25213"/>
    </source>
</evidence>
<dbReference type="AlphaFoldDB" id="A0A1N7EIH7"/>
<organism evidence="3 4">
    <name type="scientific">Haladaptatus litoreus</name>
    <dbReference type="NCBI Taxonomy" id="553468"/>
    <lineage>
        <taxon>Archaea</taxon>
        <taxon>Methanobacteriati</taxon>
        <taxon>Methanobacteriota</taxon>
        <taxon>Stenosarchaea group</taxon>
        <taxon>Halobacteria</taxon>
        <taxon>Halobacteriales</taxon>
        <taxon>Haladaptataceae</taxon>
        <taxon>Haladaptatus</taxon>
    </lineage>
</organism>
<dbReference type="InterPro" id="IPR036388">
    <property type="entry name" value="WH-like_DNA-bd_sf"/>
</dbReference>
<name>A0A1N7EIH7_9EURY</name>
<proteinExistence type="predicted"/>